<dbReference type="Proteomes" id="UP000016922">
    <property type="component" value="Unassembled WGS sequence"/>
</dbReference>
<evidence type="ECO:0000256" key="3">
    <source>
        <dbReference type="ARBA" id="ARBA00022448"/>
    </source>
</evidence>
<feature type="transmembrane region" description="Helical" evidence="12">
    <location>
        <begin position="209"/>
        <end position="234"/>
    </location>
</feature>
<protein>
    <submittedName>
        <fullName evidence="13">Aquaporin-like protein</fullName>
    </submittedName>
</protein>
<gene>
    <name evidence="13" type="ORF">GLAREA_08026</name>
</gene>
<evidence type="ECO:0000256" key="4">
    <source>
        <dbReference type="ARBA" id="ARBA00022692"/>
    </source>
</evidence>
<reference evidence="13 14" key="1">
    <citation type="journal article" date="2013" name="BMC Genomics">
        <title>Genomics-driven discovery of the pneumocandin biosynthetic gene cluster in the fungus Glarea lozoyensis.</title>
        <authorList>
            <person name="Chen L."/>
            <person name="Yue Q."/>
            <person name="Zhang X."/>
            <person name="Xiang M."/>
            <person name="Wang C."/>
            <person name="Li S."/>
            <person name="Che Y."/>
            <person name="Ortiz-Lopez F.J."/>
            <person name="Bills G.F."/>
            <person name="Liu X."/>
            <person name="An Z."/>
        </authorList>
    </citation>
    <scope>NUCLEOTIDE SEQUENCE [LARGE SCALE GENOMIC DNA]</scope>
    <source>
        <strain evidence="14">ATCC 20868 / MF5171</strain>
    </source>
</reference>
<feature type="compositionally biased region" description="Polar residues" evidence="11">
    <location>
        <begin position="370"/>
        <end position="380"/>
    </location>
</feature>
<keyword evidence="7 12" id="KW-0472">Membrane</keyword>
<dbReference type="EMBL" id="KE145373">
    <property type="protein sequence ID" value="EPE24176.1"/>
    <property type="molecule type" value="Genomic_DNA"/>
</dbReference>
<dbReference type="OrthoDB" id="3222at2759"/>
<organism evidence="13 14">
    <name type="scientific">Glarea lozoyensis (strain ATCC 20868 / MF5171)</name>
    <dbReference type="NCBI Taxonomy" id="1116229"/>
    <lineage>
        <taxon>Eukaryota</taxon>
        <taxon>Fungi</taxon>
        <taxon>Dikarya</taxon>
        <taxon>Ascomycota</taxon>
        <taxon>Pezizomycotina</taxon>
        <taxon>Leotiomycetes</taxon>
        <taxon>Helotiales</taxon>
        <taxon>Helotiaceae</taxon>
        <taxon>Glarea</taxon>
    </lineage>
</organism>
<dbReference type="GO" id="GO:0015250">
    <property type="term" value="F:water channel activity"/>
    <property type="evidence" value="ECO:0007669"/>
    <property type="project" value="TreeGrafter"/>
</dbReference>
<feature type="transmembrane region" description="Helical" evidence="12">
    <location>
        <begin position="138"/>
        <end position="163"/>
    </location>
</feature>
<dbReference type="PANTHER" id="PTHR19139:SF199">
    <property type="entry name" value="MIP17260P"/>
    <property type="match status" value="1"/>
</dbReference>
<keyword evidence="5" id="KW-0677">Repeat</keyword>
<evidence type="ECO:0000313" key="13">
    <source>
        <dbReference type="EMBL" id="EPE24176.1"/>
    </source>
</evidence>
<dbReference type="InterPro" id="IPR023271">
    <property type="entry name" value="Aquaporin-like"/>
</dbReference>
<keyword evidence="6 12" id="KW-1133">Transmembrane helix</keyword>
<dbReference type="PANTHER" id="PTHR19139">
    <property type="entry name" value="AQUAPORIN TRANSPORTER"/>
    <property type="match status" value="1"/>
</dbReference>
<evidence type="ECO:0000256" key="7">
    <source>
        <dbReference type="ARBA" id="ARBA00023136"/>
    </source>
</evidence>
<dbReference type="CDD" id="cd00333">
    <property type="entry name" value="MIP"/>
    <property type="match status" value="1"/>
</dbReference>
<evidence type="ECO:0000256" key="5">
    <source>
        <dbReference type="ARBA" id="ARBA00022737"/>
    </source>
</evidence>
<keyword evidence="8" id="KW-0325">Glycoprotein</keyword>
<feature type="transmembrane region" description="Helical" evidence="12">
    <location>
        <begin position="254"/>
        <end position="274"/>
    </location>
</feature>
<evidence type="ECO:0000256" key="1">
    <source>
        <dbReference type="ARBA" id="ARBA00004141"/>
    </source>
</evidence>
<evidence type="ECO:0000256" key="11">
    <source>
        <dbReference type="SAM" id="MobiDB-lite"/>
    </source>
</evidence>
<sequence>MNINEPRHGGHMVIPFINTNKKYRNSTRPGSMKSNRLPFLDFIPDAARNHFVATLAEFAGTVLFLFFAFSGTQVALLSQAPDIQNVVGTVSDPSQLMFIALSFGFSLAVNAWVFFRISGGLFNPAVTMGMCLVGALPWVRGIFLLIAQVVGGIAAAGICSALFPGPLSVRTTLGGGTSPTQGLFIEMFLTAELVFTIFMLAAEKHKGTFIAPIGIGLSLFVAELTGVYFTGGSVNPARSFGPAVVSHTFASYHWIYWVGPILGSLLASAFYKFIKMLEYETANPGQDQAQKEGEHFNPDEHTEKARVSFAPEDYAMEEGRAGGHQGNAGQENLGVPNEYGTQNRPYSNSPAPPHANDQFAGLNDGGMHGNDNQRPYNPHNSMGGDSDRTVVSPNNTNTTVLSEGSARKEVGSGSTSGAPRSAIKNSTSPSKVPMAERSLRSNTRNNRNAHAGPSDEEFYDKN</sequence>
<keyword evidence="4 10" id="KW-0812">Transmembrane</keyword>
<evidence type="ECO:0000256" key="9">
    <source>
        <dbReference type="ARBA" id="ARBA00034651"/>
    </source>
</evidence>
<dbReference type="AlphaFoldDB" id="S3CWH5"/>
<evidence type="ECO:0000256" key="6">
    <source>
        <dbReference type="ARBA" id="ARBA00022989"/>
    </source>
</evidence>
<evidence type="ECO:0000256" key="8">
    <source>
        <dbReference type="ARBA" id="ARBA00023180"/>
    </source>
</evidence>
<feature type="compositionally biased region" description="Polar residues" evidence="11">
    <location>
        <begin position="339"/>
        <end position="349"/>
    </location>
</feature>
<keyword evidence="3 10" id="KW-0813">Transport</keyword>
<dbReference type="FunFam" id="1.20.1080.10:FF:000024">
    <property type="entry name" value="MIP aquaporin (Eurofung)"/>
    <property type="match status" value="1"/>
</dbReference>
<feature type="transmembrane region" description="Helical" evidence="12">
    <location>
        <begin position="183"/>
        <end position="202"/>
    </location>
</feature>
<dbReference type="eggNOG" id="KOG0223">
    <property type="taxonomic scope" value="Eukaryota"/>
</dbReference>
<comment type="subcellular location">
    <subcellularLocation>
        <location evidence="1">Membrane</location>
        <topology evidence="1">Multi-pass membrane protein</topology>
    </subcellularLocation>
</comment>
<dbReference type="RefSeq" id="XP_008088264.1">
    <property type="nucleotide sequence ID" value="XM_008090073.1"/>
</dbReference>
<feature type="transmembrane region" description="Helical" evidence="12">
    <location>
        <begin position="96"/>
        <end position="117"/>
    </location>
</feature>
<dbReference type="GO" id="GO:0005886">
    <property type="term" value="C:plasma membrane"/>
    <property type="evidence" value="ECO:0007669"/>
    <property type="project" value="TreeGrafter"/>
</dbReference>
<evidence type="ECO:0000256" key="2">
    <source>
        <dbReference type="ARBA" id="ARBA00006175"/>
    </source>
</evidence>
<evidence type="ECO:0000313" key="14">
    <source>
        <dbReference type="Proteomes" id="UP000016922"/>
    </source>
</evidence>
<dbReference type="GeneID" id="19467077"/>
<dbReference type="Gene3D" id="1.20.1080.10">
    <property type="entry name" value="Glycerol uptake facilitator protein"/>
    <property type="match status" value="1"/>
</dbReference>
<dbReference type="Pfam" id="PF00230">
    <property type="entry name" value="MIP"/>
    <property type="match status" value="1"/>
</dbReference>
<comment type="similarity">
    <text evidence="2 10">Belongs to the MIP/aquaporin (TC 1.A.8) family.</text>
</comment>
<dbReference type="HOGENOM" id="CLU_020019_15_0_1"/>
<dbReference type="PRINTS" id="PR00783">
    <property type="entry name" value="MINTRINSICP"/>
</dbReference>
<dbReference type="SUPFAM" id="SSF81338">
    <property type="entry name" value="Aquaporin-like"/>
    <property type="match status" value="1"/>
</dbReference>
<dbReference type="KEGG" id="glz:GLAREA_08026"/>
<dbReference type="InterPro" id="IPR034294">
    <property type="entry name" value="Aquaporin_transptr"/>
</dbReference>
<feature type="region of interest" description="Disordered" evidence="11">
    <location>
        <begin position="318"/>
        <end position="462"/>
    </location>
</feature>
<accession>S3CWH5</accession>
<dbReference type="InterPro" id="IPR000425">
    <property type="entry name" value="MIP"/>
</dbReference>
<proteinExistence type="inferred from homology"/>
<comment type="catalytic activity">
    <reaction evidence="9">
        <text>H2O(in) = H2O(out)</text>
        <dbReference type="Rhea" id="RHEA:29667"/>
        <dbReference type="ChEBI" id="CHEBI:15377"/>
    </reaction>
</comment>
<feature type="transmembrane region" description="Helical" evidence="12">
    <location>
        <begin position="58"/>
        <end position="76"/>
    </location>
</feature>
<name>S3CWH5_GLAL2</name>
<keyword evidence="14" id="KW-1185">Reference proteome</keyword>
<evidence type="ECO:0000256" key="12">
    <source>
        <dbReference type="SAM" id="Phobius"/>
    </source>
</evidence>
<evidence type="ECO:0000256" key="10">
    <source>
        <dbReference type="RuleBase" id="RU000477"/>
    </source>
</evidence>
<feature type="compositionally biased region" description="Polar residues" evidence="11">
    <location>
        <begin position="412"/>
        <end position="430"/>
    </location>
</feature>
<dbReference type="OMA" id="NINEPRR"/>
<dbReference type="STRING" id="1116229.S3CWH5"/>